<evidence type="ECO:0000256" key="3">
    <source>
        <dbReference type="ARBA" id="ARBA00022741"/>
    </source>
</evidence>
<evidence type="ECO:0000313" key="8">
    <source>
        <dbReference type="EMBL" id="KAH9826793.1"/>
    </source>
</evidence>
<accession>A0A9W7W1F5</accession>
<evidence type="ECO:0000256" key="6">
    <source>
        <dbReference type="ARBA" id="ARBA00023146"/>
    </source>
</evidence>
<organism evidence="8 9">
    <name type="scientific">Teratosphaeria destructans</name>
    <dbReference type="NCBI Taxonomy" id="418781"/>
    <lineage>
        <taxon>Eukaryota</taxon>
        <taxon>Fungi</taxon>
        <taxon>Dikarya</taxon>
        <taxon>Ascomycota</taxon>
        <taxon>Pezizomycotina</taxon>
        <taxon>Dothideomycetes</taxon>
        <taxon>Dothideomycetidae</taxon>
        <taxon>Mycosphaerellales</taxon>
        <taxon>Teratosphaeriaceae</taxon>
        <taxon>Teratosphaeria</taxon>
    </lineage>
</organism>
<dbReference type="InterPro" id="IPR004524">
    <property type="entry name" value="Asp-tRNA-ligase_1"/>
</dbReference>
<dbReference type="InterPro" id="IPR004115">
    <property type="entry name" value="GAD-like_sf"/>
</dbReference>
<evidence type="ECO:0000313" key="9">
    <source>
        <dbReference type="Proteomes" id="UP001138500"/>
    </source>
</evidence>
<dbReference type="PROSITE" id="PS50862">
    <property type="entry name" value="AA_TRNA_LIGASE_II"/>
    <property type="match status" value="1"/>
</dbReference>
<dbReference type="Gene3D" id="2.40.50.140">
    <property type="entry name" value="Nucleic acid-binding proteins"/>
    <property type="match status" value="1"/>
</dbReference>
<dbReference type="GO" id="GO:0006422">
    <property type="term" value="P:aspartyl-tRNA aminoacylation"/>
    <property type="evidence" value="ECO:0007669"/>
    <property type="project" value="TreeGrafter"/>
</dbReference>
<proteinExistence type="inferred from homology"/>
<keyword evidence="2" id="KW-0436">Ligase</keyword>
<evidence type="ECO:0000256" key="2">
    <source>
        <dbReference type="ARBA" id="ARBA00022598"/>
    </source>
</evidence>
<protein>
    <submittedName>
        <fullName evidence="8">tRNA synthetases class II (D, K and N)</fullName>
    </submittedName>
</protein>
<dbReference type="GO" id="GO:0004815">
    <property type="term" value="F:aspartate-tRNA ligase activity"/>
    <property type="evidence" value="ECO:0007669"/>
    <property type="project" value="TreeGrafter"/>
</dbReference>
<evidence type="ECO:0000259" key="7">
    <source>
        <dbReference type="PROSITE" id="PS50862"/>
    </source>
</evidence>
<dbReference type="Proteomes" id="UP001138500">
    <property type="component" value="Unassembled WGS sequence"/>
</dbReference>
<dbReference type="Gene3D" id="3.30.1360.30">
    <property type="entry name" value="GAD-like domain"/>
    <property type="match status" value="1"/>
</dbReference>
<dbReference type="SUPFAM" id="SSF50249">
    <property type="entry name" value="Nucleic acid-binding proteins"/>
    <property type="match status" value="1"/>
</dbReference>
<dbReference type="PRINTS" id="PR01042">
    <property type="entry name" value="TRNASYNTHASP"/>
</dbReference>
<evidence type="ECO:0000256" key="5">
    <source>
        <dbReference type="ARBA" id="ARBA00022917"/>
    </source>
</evidence>
<dbReference type="GO" id="GO:0005524">
    <property type="term" value="F:ATP binding"/>
    <property type="evidence" value="ECO:0007669"/>
    <property type="project" value="UniProtKB-KW"/>
</dbReference>
<keyword evidence="5" id="KW-0648">Protein biosynthesis</keyword>
<dbReference type="InterPro" id="IPR004364">
    <property type="entry name" value="Aa-tRNA-synt_II"/>
</dbReference>
<dbReference type="NCBIfam" id="NF001750">
    <property type="entry name" value="PRK00476.1"/>
    <property type="match status" value="1"/>
</dbReference>
<gene>
    <name evidence="8" type="ORF">Tdes44962_MAKER03338</name>
</gene>
<sequence>MLLRRGPSAATAVTASRWCRYSAVAPFDWQSVHDSRRLKPRRSIKHFSRTASAKVGAFSGTDDVVEDFKRAMTFPSANYSFAELATNGQEYIDRQVVLHGYLGNRRVANKQLTFAELHDQSLGSIVQVVSSVTKDADRISWPHKLLQELENHTPVVIQGTVKGRQAPKTAASATDGSPGAGAVTTVTGVEVKLENLIPLNDFPSDLIVTDAKVFPPDQRHLQIKYDRSLRDALKFRGKVSRFIRNHLANEHGFEEFETPLLFKSTPEGAREFLVPTRAPGMAYALPQSPQQYKQILMASGISRYMQIARCFRDEDLRADRQPEFTQVDLEMAFASGEDVMRTIEDTVKAVWSELLQIRDLPDPFPRFTYEEAMSRYGSDKPDTRLGSEIRRIEYMLPVDLVGKIGPLTEPIVEVMKVPISEDPNDTRKFVNAFMDSPEAQPFIQNEDGQPGIFIFDSRKPLQGLQVFGFEAAEQVEEMLDLEDGDLVILQARKNQPFSTGSTPIGNLRLVLHKAAVKQGYLAQPKGFAFCWITDFPLFSPTNESDPGQGGAAGIASTHHPFTAPKTAADVDRLITDPLAVKADHYDLVVNGVELGGGSRRIHNAAMQSLIFRDILKMSEERLKDFEHLIEVLRAGCPPHAGMALGFDRLVAVMLGRESVRDVICFPKTGKGEDLLVKSPSRMTESQLETYRLSLKDK</sequence>
<dbReference type="OrthoDB" id="439710at2759"/>
<comment type="similarity">
    <text evidence="1">Belongs to the class-II aminoacyl-tRNA synthetase family. Type 1 subfamily.</text>
</comment>
<comment type="caution">
    <text evidence="8">The sequence shown here is derived from an EMBL/GenBank/DDBJ whole genome shotgun (WGS) entry which is preliminary data.</text>
</comment>
<reference evidence="8 9" key="2">
    <citation type="journal article" date="2021" name="Curr. Genet.">
        <title>Genetic response to nitrogen starvation in the aggressive Eucalyptus foliar pathogen Teratosphaeria destructans.</title>
        <authorList>
            <person name="Havenga M."/>
            <person name="Wingfield B.D."/>
            <person name="Wingfield M.J."/>
            <person name="Dreyer L.L."/>
            <person name="Roets F."/>
            <person name="Aylward J."/>
        </authorList>
    </citation>
    <scope>NUCLEOTIDE SEQUENCE [LARGE SCALE GENOMIC DNA]</scope>
    <source>
        <strain evidence="8">CMW44962</strain>
    </source>
</reference>
<dbReference type="Gene3D" id="3.30.930.10">
    <property type="entry name" value="Bira Bifunctional Protein, Domain 2"/>
    <property type="match status" value="1"/>
</dbReference>
<dbReference type="GO" id="GO:0005739">
    <property type="term" value="C:mitochondrion"/>
    <property type="evidence" value="ECO:0007669"/>
    <property type="project" value="TreeGrafter"/>
</dbReference>
<dbReference type="SUPFAM" id="SSF55681">
    <property type="entry name" value="Class II aaRS and biotin synthetases"/>
    <property type="match status" value="1"/>
</dbReference>
<evidence type="ECO:0000256" key="1">
    <source>
        <dbReference type="ARBA" id="ARBA00006303"/>
    </source>
</evidence>
<name>A0A9W7W1F5_9PEZI</name>
<evidence type="ECO:0000256" key="4">
    <source>
        <dbReference type="ARBA" id="ARBA00022840"/>
    </source>
</evidence>
<dbReference type="HAMAP" id="MF_00044">
    <property type="entry name" value="Asp_tRNA_synth_type1"/>
    <property type="match status" value="1"/>
</dbReference>
<dbReference type="EMBL" id="RIBY02001956">
    <property type="protein sequence ID" value="KAH9826793.1"/>
    <property type="molecule type" value="Genomic_DNA"/>
</dbReference>
<dbReference type="NCBIfam" id="TIGR00459">
    <property type="entry name" value="aspS_bact"/>
    <property type="match status" value="1"/>
</dbReference>
<keyword evidence="9" id="KW-1185">Reference proteome</keyword>
<dbReference type="InterPro" id="IPR006195">
    <property type="entry name" value="aa-tRNA-synth_II"/>
</dbReference>
<keyword evidence="4" id="KW-0067">ATP-binding</keyword>
<dbReference type="PANTHER" id="PTHR22594:SF5">
    <property type="entry name" value="ASPARTATE--TRNA LIGASE, MITOCHONDRIAL"/>
    <property type="match status" value="1"/>
</dbReference>
<dbReference type="AlphaFoldDB" id="A0A9W7W1F5"/>
<keyword evidence="3" id="KW-0547">Nucleotide-binding</keyword>
<dbReference type="InterPro" id="IPR045864">
    <property type="entry name" value="aa-tRNA-synth_II/BPL/LPL"/>
</dbReference>
<reference evidence="8 9" key="1">
    <citation type="journal article" date="2018" name="IMA Fungus">
        <title>IMA Genome-F 10: Nine draft genome sequences of Claviceps purpurea s.lat., including C. arundinis, C. humidiphila, and C. cf. spartinae, pseudomolecules for the pitch canker pathogen Fusarium circinatum, draft genome of Davidsoniella eucalypti, Grosmannia galeiformis, Quambalaria eucalypti, and Teratosphaeria destructans.</title>
        <authorList>
            <person name="Wingfield B.D."/>
            <person name="Liu M."/>
            <person name="Nguyen H.D."/>
            <person name="Lane F.A."/>
            <person name="Morgan S.W."/>
            <person name="De Vos L."/>
            <person name="Wilken P.M."/>
            <person name="Duong T.A."/>
            <person name="Aylward J."/>
            <person name="Coetzee M.P."/>
            <person name="Dadej K."/>
            <person name="De Beer Z.W."/>
            <person name="Findlay W."/>
            <person name="Havenga M."/>
            <person name="Kolarik M."/>
            <person name="Menzies J.G."/>
            <person name="Naidoo K."/>
            <person name="Pochopski O."/>
            <person name="Shoukouhi P."/>
            <person name="Santana Q.C."/>
            <person name="Seifert K.A."/>
            <person name="Soal N."/>
            <person name="Steenkamp E.T."/>
            <person name="Tatham C.T."/>
            <person name="van der Nest M.A."/>
            <person name="Wingfield M.J."/>
        </authorList>
    </citation>
    <scope>NUCLEOTIDE SEQUENCE [LARGE SCALE GENOMIC DNA]</scope>
    <source>
        <strain evidence="8">CMW44962</strain>
    </source>
</reference>
<feature type="domain" description="Aminoacyl-transfer RNA synthetases class-II family profile" evidence="7">
    <location>
        <begin position="231"/>
        <end position="679"/>
    </location>
</feature>
<keyword evidence="6 8" id="KW-0030">Aminoacyl-tRNA synthetase</keyword>
<dbReference type="PANTHER" id="PTHR22594">
    <property type="entry name" value="ASPARTYL/LYSYL-TRNA SYNTHETASE"/>
    <property type="match status" value="1"/>
</dbReference>
<dbReference type="InterPro" id="IPR012340">
    <property type="entry name" value="NA-bd_OB-fold"/>
</dbReference>
<dbReference type="InterPro" id="IPR002312">
    <property type="entry name" value="Asp/Asn-tRNA-synth_IIb"/>
</dbReference>
<dbReference type="Pfam" id="PF00152">
    <property type="entry name" value="tRNA-synt_2"/>
    <property type="match status" value="1"/>
</dbReference>